<evidence type="ECO:0000256" key="3">
    <source>
        <dbReference type="ARBA" id="ARBA00011356"/>
    </source>
</evidence>
<dbReference type="EMBL" id="DS231857">
    <property type="protein sequence ID" value="EDS38689.1"/>
    <property type="molecule type" value="Genomic_DNA"/>
</dbReference>
<keyword evidence="4 10" id="KW-0479">Metal-binding</keyword>
<dbReference type="InParanoid" id="B0W864"/>
<dbReference type="FunFam" id="1.10.400.10:FF:000010">
    <property type="entry name" value="Guanine nucleotide-binding protein alpha-13 subunit"/>
    <property type="match status" value="1"/>
</dbReference>
<keyword evidence="14" id="KW-1185">Reference proteome</keyword>
<dbReference type="AlphaFoldDB" id="B0W864"/>
<keyword evidence="6 10" id="KW-0460">Magnesium</keyword>
<dbReference type="PRINTS" id="PR00318">
    <property type="entry name" value="GPROTEINA"/>
</dbReference>
<feature type="binding site" evidence="9">
    <location>
        <begin position="227"/>
        <end position="231"/>
    </location>
    <ligand>
        <name>GTP</name>
        <dbReference type="ChEBI" id="CHEBI:37565"/>
    </ligand>
</feature>
<feature type="binding site" evidence="10">
    <location>
        <position position="199"/>
    </location>
    <ligand>
        <name>Mg(2+)</name>
        <dbReference type="ChEBI" id="CHEBI:18420"/>
    </ligand>
</feature>
<evidence type="ECO:0000256" key="11">
    <source>
        <dbReference type="SAM" id="Phobius"/>
    </source>
</evidence>
<feature type="transmembrane region" description="Helical" evidence="11">
    <location>
        <begin position="430"/>
        <end position="448"/>
    </location>
</feature>
<feature type="binding site" evidence="9">
    <location>
        <begin position="61"/>
        <end position="66"/>
    </location>
    <ligand>
        <name>GTP</name>
        <dbReference type="ChEBI" id="CHEBI:37565"/>
    </ligand>
</feature>
<comment type="function">
    <text evidence="1">Guanine nucleotide-binding proteins (G proteins) are involved as modulators or transducers in various transmembrane signaling systems.</text>
</comment>
<dbReference type="VEuPathDB" id="VectorBase:CQUJHB005822"/>
<keyword evidence="11" id="KW-0472">Membrane</keyword>
<keyword evidence="7 9" id="KW-0342">GTP-binding</keyword>
<proteinExistence type="inferred from homology"/>
<dbReference type="CDD" id="cd00066">
    <property type="entry name" value="G-alpha"/>
    <property type="match status" value="1"/>
</dbReference>
<protein>
    <submittedName>
        <fullName evidence="12 13">Uncharacterized protein</fullName>
    </submittedName>
</protein>
<dbReference type="eggNOG" id="KOG0099">
    <property type="taxonomic scope" value="Eukaryota"/>
</dbReference>
<dbReference type="GO" id="GO:0005525">
    <property type="term" value="F:GTP binding"/>
    <property type="evidence" value="ECO:0007669"/>
    <property type="project" value="UniProtKB-KW"/>
</dbReference>
<dbReference type="VEuPathDB" id="VectorBase:CPIJ003006"/>
<evidence type="ECO:0000256" key="7">
    <source>
        <dbReference type="ARBA" id="ARBA00023134"/>
    </source>
</evidence>
<dbReference type="PROSITE" id="PS51882">
    <property type="entry name" value="G_ALPHA"/>
    <property type="match status" value="1"/>
</dbReference>
<dbReference type="Proteomes" id="UP000002320">
    <property type="component" value="Unassembled WGS sequence"/>
</dbReference>
<dbReference type="SMART" id="SM00275">
    <property type="entry name" value="G_alpha"/>
    <property type="match status" value="1"/>
</dbReference>
<dbReference type="OrthoDB" id="5817230at2759"/>
<feature type="binding site" evidence="10">
    <location>
        <position position="65"/>
    </location>
    <ligand>
        <name>Mg(2+)</name>
        <dbReference type="ChEBI" id="CHEBI:18420"/>
    </ligand>
</feature>
<evidence type="ECO:0000313" key="12">
    <source>
        <dbReference type="EMBL" id="EDS38689.1"/>
    </source>
</evidence>
<dbReference type="InterPro" id="IPR001019">
    <property type="entry name" value="Gprotein_alpha_su"/>
</dbReference>
<dbReference type="GO" id="GO:0001664">
    <property type="term" value="F:G protein-coupled receptor binding"/>
    <property type="evidence" value="ECO:0007669"/>
    <property type="project" value="TreeGrafter"/>
</dbReference>
<dbReference type="PANTHER" id="PTHR10218:SF367">
    <property type="entry name" value="GUANINE NUCLEOTIDE-BINDING PROTEIN G(F) SUBUNIT ALPHA"/>
    <property type="match status" value="1"/>
</dbReference>
<evidence type="ECO:0000256" key="10">
    <source>
        <dbReference type="PIRSR" id="PIRSR601019-2"/>
    </source>
</evidence>
<comment type="subunit">
    <text evidence="3">G proteins are composed of 3 units; alpha, beta and gamma. The alpha chain contains the guanine nucleotide binding site.</text>
</comment>
<evidence type="ECO:0000256" key="2">
    <source>
        <dbReference type="ARBA" id="ARBA00007172"/>
    </source>
</evidence>
<evidence type="ECO:0000256" key="4">
    <source>
        <dbReference type="ARBA" id="ARBA00022723"/>
    </source>
</evidence>
<dbReference type="STRING" id="7176.B0W864"/>
<dbReference type="GO" id="GO:0046872">
    <property type="term" value="F:metal ion binding"/>
    <property type="evidence" value="ECO:0007669"/>
    <property type="project" value="UniProtKB-KW"/>
</dbReference>
<dbReference type="HOGENOM" id="CLU_014184_3_0_1"/>
<dbReference type="KEGG" id="cqu:CpipJ_CPIJ003006"/>
<keyword evidence="11" id="KW-1133">Transmembrane helix</keyword>
<dbReference type="GO" id="GO:0005834">
    <property type="term" value="C:heterotrimeric G-protein complex"/>
    <property type="evidence" value="ECO:0007669"/>
    <property type="project" value="TreeGrafter"/>
</dbReference>
<name>B0W864_CULQU</name>
<keyword evidence="5 9" id="KW-0547">Nucleotide-binding</keyword>
<dbReference type="InterPro" id="IPR027417">
    <property type="entry name" value="P-loop_NTPase"/>
</dbReference>
<dbReference type="VEuPathDB" id="VectorBase:CQUJHB003480"/>
<gene>
    <name evidence="13" type="primary">6034604</name>
    <name evidence="12" type="ORF">CpipJ_CPIJ003006</name>
</gene>
<evidence type="ECO:0000313" key="13">
    <source>
        <dbReference type="EnsemblMetazoa" id="CPIJ003006-PA"/>
    </source>
</evidence>
<dbReference type="InterPro" id="IPR011025">
    <property type="entry name" value="GproteinA_insert"/>
</dbReference>
<dbReference type="SUPFAM" id="SSF47895">
    <property type="entry name" value="Transducin (alpha subunit), insertion domain"/>
    <property type="match status" value="1"/>
</dbReference>
<dbReference type="GO" id="GO:0005737">
    <property type="term" value="C:cytoplasm"/>
    <property type="evidence" value="ECO:0007669"/>
    <property type="project" value="TreeGrafter"/>
</dbReference>
<dbReference type="eggNOG" id="KOG3072">
    <property type="taxonomic scope" value="Eukaryota"/>
</dbReference>
<dbReference type="PANTHER" id="PTHR10218">
    <property type="entry name" value="GTP-BINDING PROTEIN ALPHA SUBUNIT"/>
    <property type="match status" value="1"/>
</dbReference>
<feature type="binding site" evidence="9">
    <location>
        <begin position="168"/>
        <end position="169"/>
    </location>
    <ligand>
        <name>GTP</name>
        <dbReference type="ChEBI" id="CHEBI:37565"/>
    </ligand>
</feature>
<comment type="similarity">
    <text evidence="2">Belongs to the G-alpha family. G(s) subfamily.</text>
</comment>
<dbReference type="Gene3D" id="1.10.400.10">
    <property type="entry name" value="GI Alpha 1, domain 2-like"/>
    <property type="match status" value="1"/>
</dbReference>
<dbReference type="Pfam" id="PF00503">
    <property type="entry name" value="G-alpha"/>
    <property type="match status" value="1"/>
</dbReference>
<accession>B0W864</accession>
<evidence type="ECO:0000256" key="8">
    <source>
        <dbReference type="ARBA" id="ARBA00023224"/>
    </source>
</evidence>
<evidence type="ECO:0000256" key="6">
    <source>
        <dbReference type="ARBA" id="ARBA00022842"/>
    </source>
</evidence>
<evidence type="ECO:0000256" key="5">
    <source>
        <dbReference type="ARBA" id="ARBA00022741"/>
    </source>
</evidence>
<dbReference type="EnsemblMetazoa" id="CPIJ003006-RA">
    <property type="protein sequence ID" value="CPIJ003006-PA"/>
    <property type="gene ID" value="CPIJ003006"/>
</dbReference>
<dbReference type="Gene3D" id="3.40.50.300">
    <property type="entry name" value="P-loop containing nucleotide triphosphate hydrolases"/>
    <property type="match status" value="1"/>
</dbReference>
<evidence type="ECO:0000256" key="1">
    <source>
        <dbReference type="ARBA" id="ARBA00003069"/>
    </source>
</evidence>
<evidence type="ECO:0000256" key="9">
    <source>
        <dbReference type="PIRSR" id="PIRSR601019-1"/>
    </source>
</evidence>
<keyword evidence="8" id="KW-0807">Transducer</keyword>
<dbReference type="GO" id="GO:0031683">
    <property type="term" value="F:G-protein beta/gamma-subunit complex binding"/>
    <property type="evidence" value="ECO:0007669"/>
    <property type="project" value="InterPro"/>
</dbReference>
<feature type="binding site" evidence="9">
    <location>
        <begin position="193"/>
        <end position="199"/>
    </location>
    <ligand>
        <name>GTP</name>
        <dbReference type="ChEBI" id="CHEBI:37565"/>
    </ligand>
</feature>
<dbReference type="OMA" id="NIHESIW"/>
<dbReference type="GO" id="GO:0007606">
    <property type="term" value="P:sensory perception of chemical stimulus"/>
    <property type="evidence" value="ECO:0007669"/>
    <property type="project" value="TreeGrafter"/>
</dbReference>
<dbReference type="GO" id="GO:0007191">
    <property type="term" value="P:adenylate cyclase-activating dopamine receptor signaling pathway"/>
    <property type="evidence" value="ECO:0007669"/>
    <property type="project" value="TreeGrafter"/>
</dbReference>
<reference evidence="12" key="1">
    <citation type="submission" date="2007-03" db="EMBL/GenBank/DDBJ databases">
        <title>Annotation of Culex pipiens quinquefasciatus.</title>
        <authorList>
            <consortium name="The Broad Institute Genome Sequencing Platform"/>
            <person name="Atkinson P.W."/>
            <person name="Hemingway J."/>
            <person name="Christensen B.M."/>
            <person name="Higgs S."/>
            <person name="Kodira C."/>
            <person name="Hannick L."/>
            <person name="Megy K."/>
            <person name="O'Leary S."/>
            <person name="Pearson M."/>
            <person name="Haas B.J."/>
            <person name="Mauceli E."/>
            <person name="Wortman J.R."/>
            <person name="Lee N.H."/>
            <person name="Guigo R."/>
            <person name="Stanke M."/>
            <person name="Alvarado L."/>
            <person name="Amedeo P."/>
            <person name="Antoine C.H."/>
            <person name="Arensburger P."/>
            <person name="Bidwell S.L."/>
            <person name="Crawford M."/>
            <person name="Camaro F."/>
            <person name="Devon K."/>
            <person name="Engels R."/>
            <person name="Hammond M."/>
            <person name="Howarth C."/>
            <person name="Koehrsen M."/>
            <person name="Lawson D."/>
            <person name="Montgomery P."/>
            <person name="Nene V."/>
            <person name="Nusbaum C."/>
            <person name="Puiu D."/>
            <person name="Romero-Severson J."/>
            <person name="Severson D.W."/>
            <person name="Shumway M."/>
            <person name="Sisk P."/>
            <person name="Stolte C."/>
            <person name="Zeng Q."/>
            <person name="Eisenstadt E."/>
            <person name="Fraser-Liggett C."/>
            <person name="Strausberg R."/>
            <person name="Galagan J."/>
            <person name="Birren B."/>
            <person name="Collins F.H."/>
        </authorList>
    </citation>
    <scope>NUCLEOTIDE SEQUENCE [LARGE SCALE GENOMIC DNA]</scope>
    <source>
        <strain evidence="12">JHB</strain>
    </source>
</reference>
<dbReference type="GO" id="GO:0003924">
    <property type="term" value="F:GTPase activity"/>
    <property type="evidence" value="ECO:0007669"/>
    <property type="project" value="InterPro"/>
</dbReference>
<dbReference type="FunFam" id="3.40.50.300:FF:006178">
    <property type="entry name" value="Guanine nucleotide-binding protein G(s) subunit alpha isoforms short"/>
    <property type="match status" value="1"/>
</dbReference>
<keyword evidence="11" id="KW-0812">Transmembrane</keyword>
<evidence type="ECO:0000313" key="14">
    <source>
        <dbReference type="Proteomes" id="UP000002320"/>
    </source>
</evidence>
<organism>
    <name type="scientific">Culex quinquefasciatus</name>
    <name type="common">Southern house mosquito</name>
    <name type="synonym">Culex pungens</name>
    <dbReference type="NCBI Taxonomy" id="7176"/>
    <lineage>
        <taxon>Eukaryota</taxon>
        <taxon>Metazoa</taxon>
        <taxon>Ecdysozoa</taxon>
        <taxon>Arthropoda</taxon>
        <taxon>Hexapoda</taxon>
        <taxon>Insecta</taxon>
        <taxon>Pterygota</taxon>
        <taxon>Neoptera</taxon>
        <taxon>Endopterygota</taxon>
        <taxon>Diptera</taxon>
        <taxon>Nematocera</taxon>
        <taxon>Culicoidea</taxon>
        <taxon>Culicidae</taxon>
        <taxon>Culicinae</taxon>
        <taxon>Culicini</taxon>
        <taxon>Culex</taxon>
        <taxon>Culex</taxon>
    </lineage>
</organism>
<feature type="binding site" evidence="9">
    <location>
        <begin position="296"/>
        <end position="299"/>
    </location>
    <ligand>
        <name>GTP</name>
        <dbReference type="ChEBI" id="CHEBI:37565"/>
    </ligand>
</feature>
<sequence>MTIRSHSARRTLAVRIEMRLKDCFRRPSDEILRKKQLEKRLTQNSIKFNNAVKILLLGAGESGKTTIIKQMKILHVQNGFSFDERLDKIHDIVENIHESIWTLVEHVAHMNLKYDSKKNESYAKELRKLGYRAPWYMTMEYVKMVRALWSDSAVKTCFKRSNEFQLIDSAKYFLDRIEKISMPGYIPSNSDILNCRKTTTEIQEISFNIQMPRSLGGGGCQEFRMIDVGGQRSYRSKWMQVFEGIDAVLFMISCGSFDQTLREDCSQNRLAEALELFRGVWQNRFLAETGLIVFLNKQDILEQKILAGKSIGKYFPEYKDYVAEEAVDDAGMCNEFARTRCFIKSKLVSVIDRAQCNPVTRRFVGVRAALQEENPAASHSSCKSSIQQQQQAATKMNIEITPNYSYIFDFENEFIHQDTRVWMVKNWTYVFYYCGIYMAVIFGGQHFMQNRPR</sequence>
<dbReference type="SUPFAM" id="SSF52540">
    <property type="entry name" value="P-loop containing nucleoside triphosphate hydrolases"/>
    <property type="match status" value="1"/>
</dbReference>
<reference evidence="13" key="2">
    <citation type="submission" date="2020-05" db="UniProtKB">
        <authorList>
            <consortium name="EnsemblMetazoa"/>
        </authorList>
    </citation>
    <scope>IDENTIFICATION</scope>
    <source>
        <strain evidence="13">JHB</strain>
    </source>
</reference>